<reference evidence="2" key="1">
    <citation type="submission" date="2023-02" db="EMBL/GenBank/DDBJ databases">
        <title>Description of Roseinatronobacter alkalisoli sp. nov., an alkaliphilic bacerium isolated from soda soil.</title>
        <authorList>
            <person name="Wei W."/>
        </authorList>
    </citation>
    <scope>NUCLEOTIDE SEQUENCE</scope>
    <source>
        <strain evidence="2">HJB301</strain>
    </source>
</reference>
<dbReference type="RefSeq" id="WP_274353847.1">
    <property type="nucleotide sequence ID" value="NZ_JAQZSM010000026.1"/>
</dbReference>
<protein>
    <submittedName>
        <fullName evidence="2">Right-handed parallel beta-helix repeat-containing protein</fullName>
    </submittedName>
</protein>
<sequence>MNLAVTNPQAITPPPFSAGLDQWSQTTGRPGTPTYDTAAYAAFVPADPDFSGALEIQHISATTRLRWMGEVPVLPGSYLRVRARIKAMAGVMPDIRIATWAGDSSGTEIPGLTTTGPQVTLTTYGQIVEVSAIIGTGARPGVNMVWPLSVNIAHVGLDLTGPTGGVVRIDDLIIEDISVLYTRDMLGLVDVRDFGALGDGASDDHSAFLAAMAAANGRSLLVPEGVFALGDDLTISMPAVFRGTLSMAPETVLILQQNFNLPGYEAAFGSAELGFRKGVQALFHSNEHMEFNLKGRRVPLTAPVDVFALAGYDDTSRRRVLADGQLDFINSPAWDTETVTGIATYTPSSPLLLSGISNVAAIPVGARVSGVGVGREVYVRARNVAAGTLTLSLPLHGGAMTQEFTFERFRYGLDFSGFSSLRNFEFHNLEFICRGRGSAVMLAEGGRIFRFHQCDFNRPRDRAITSIGVACQGLMIDNCQFSSSQMTMNSQDRTVIGFNVNNNDTKIRNNRVVLWAHFGVVAGSGHIISGNHFFQGDSTAAGIRQAGLVLSAGNVKTTVTGNYIDNCFIEMTNEHDAFPDHTTGFSFGGLTVTGNIFFAISVAPWFRYLVFKPYGSGHFIQGLVVQGNVFRLSGNAIERVEVVDTTFAGLQYNRFRNVLFQNNSYNGVDFPTESPSVIIHEQNTAATNWTIDSGGKMPFGGRVRTVTSVVMEDAARDDSDTIRHEAPYVQVNQGPDSNQARLRWPVATRGRAIVTMRVDRPL</sequence>
<evidence type="ECO:0000313" key="3">
    <source>
        <dbReference type="Proteomes" id="UP001431784"/>
    </source>
</evidence>
<dbReference type="EMBL" id="JAQZSM010000026">
    <property type="protein sequence ID" value="MDD7973178.1"/>
    <property type="molecule type" value="Genomic_DNA"/>
</dbReference>
<name>A0ABT5TDI7_9RHOB</name>
<evidence type="ECO:0000256" key="1">
    <source>
        <dbReference type="SAM" id="MobiDB-lite"/>
    </source>
</evidence>
<keyword evidence="3" id="KW-1185">Reference proteome</keyword>
<gene>
    <name evidence="2" type="ORF">PUT78_19000</name>
</gene>
<comment type="caution">
    <text evidence="2">The sequence shown here is derived from an EMBL/GenBank/DDBJ whole genome shotgun (WGS) entry which is preliminary data.</text>
</comment>
<organism evidence="2 3">
    <name type="scientific">Roseinatronobacter alkalisoli</name>
    <dbReference type="NCBI Taxonomy" id="3028235"/>
    <lineage>
        <taxon>Bacteria</taxon>
        <taxon>Pseudomonadati</taxon>
        <taxon>Pseudomonadota</taxon>
        <taxon>Alphaproteobacteria</taxon>
        <taxon>Rhodobacterales</taxon>
        <taxon>Paracoccaceae</taxon>
        <taxon>Roseinatronobacter</taxon>
    </lineage>
</organism>
<accession>A0ABT5TDI7</accession>
<proteinExistence type="predicted"/>
<evidence type="ECO:0000313" key="2">
    <source>
        <dbReference type="EMBL" id="MDD7973178.1"/>
    </source>
</evidence>
<dbReference type="InterPro" id="IPR012334">
    <property type="entry name" value="Pectin_lyas_fold"/>
</dbReference>
<dbReference type="Proteomes" id="UP001431784">
    <property type="component" value="Unassembled WGS sequence"/>
</dbReference>
<dbReference type="SUPFAM" id="SSF51126">
    <property type="entry name" value="Pectin lyase-like"/>
    <property type="match status" value="1"/>
</dbReference>
<dbReference type="InterPro" id="IPR011050">
    <property type="entry name" value="Pectin_lyase_fold/virulence"/>
</dbReference>
<feature type="region of interest" description="Disordered" evidence="1">
    <location>
        <begin position="12"/>
        <end position="31"/>
    </location>
</feature>
<dbReference type="Gene3D" id="2.160.20.10">
    <property type="entry name" value="Single-stranded right-handed beta-helix, Pectin lyase-like"/>
    <property type="match status" value="1"/>
</dbReference>